<protein>
    <submittedName>
        <fullName evidence="1">Uncharacterized protein</fullName>
    </submittedName>
</protein>
<dbReference type="EMBL" id="CM042890">
    <property type="protein sequence ID" value="KAI4311041.1"/>
    <property type="molecule type" value="Genomic_DNA"/>
</dbReference>
<accession>A0ACB9LI47</accession>
<reference evidence="2" key="1">
    <citation type="journal article" date="2023" name="Front. Plant Sci.">
        <title>Chromosomal-level genome assembly of Melastoma candidum provides insights into trichome evolution.</title>
        <authorList>
            <person name="Zhong Y."/>
            <person name="Wu W."/>
            <person name="Sun C."/>
            <person name="Zou P."/>
            <person name="Liu Y."/>
            <person name="Dai S."/>
            <person name="Zhou R."/>
        </authorList>
    </citation>
    <scope>NUCLEOTIDE SEQUENCE [LARGE SCALE GENOMIC DNA]</scope>
</reference>
<gene>
    <name evidence="1" type="ORF">MLD38_035978</name>
</gene>
<comment type="caution">
    <text evidence="1">The sequence shown here is derived from an EMBL/GenBank/DDBJ whole genome shotgun (WGS) entry which is preliminary data.</text>
</comment>
<keyword evidence="2" id="KW-1185">Reference proteome</keyword>
<dbReference type="Proteomes" id="UP001057402">
    <property type="component" value="Chromosome 11"/>
</dbReference>
<name>A0ACB9LI47_9MYRT</name>
<sequence>MSGGSPDGKSQTKTMHPTLIFLSVLVLHVVSILIFTRGFLLARTELPFHSDCSDVSSCPCYDSGVESGSFNGTSRDGAFRGCWTKPVVGKIVIIVLDALRFDFVAPSSFFEEKKPWMDKLKVLQKLAFNERSTARIFKAIADPPTTSLQRLKGLTIGGLPTFVDIGNSFGTPALAEDNLINQLINSGKRVVMMGDDTWVQLFPQHFVRSYPLPSFNVKDLDTVDNGCIKHLFPSMYEEDWDVLIAHFLGMDHAGHIFGVDSAEMIEKLEQYNSVLEKVIEVLESQSGPGGLHENTLLLVMGDHGQTLNGDHGGGSAEEVETSMFAMSPKRSLPFIPPEIETPYEFDSENRVQISTFQQLDFAVTVSALLGIPFPFGSIGRVNLELYALAAGNWSMEESEVDPGQNYLSSEMWLHDYVQVLCTNAWQVKRYIDIYSASSMIGFSSDDVSLLSNAYVKAEKMYLKAMNALASQSDPGDTFVTHLKSSIDAHAEFFSRVSELARSKWTEFKLGMMGLGLGIMLFSLLFQYFAIRRVIKIFGKTSHKVSGDSGISFGSLFACFLVAIHATSLLSNSYLVEEAKVATFLLATVVFVKFKHSMVKMKMFYEVGAFLFLVLVLRFAIYVGLSKQAGVTTLLSSGSWIIGINEAYSTIIVELIPFVALIFLAYLLYRATASGIVLGISKAIVVKAIFCYVLIAVHWASENGISNLAFKKTGRTLIPRIIYAIGLGELLLLAFGKLGEVGVTDCRERLLNRTVCMLSTWSSTVILLSGRQGPLMAIASIIGGYCIMKLQNAGEDNGVSLIADPLSVVEWSLLAVIMFFSTGHWCAFDGLRYGAAFVGFDEFALVRQAILLTIETFGFSHIIPIFGLPFLVLGNNLIFRTNQPRKLVTLCLTQVYLMYGLIMATTVTVTIICVTIQRRHLMVWALFAPKFVFDVVGLLLADVLICFASLYYHLLDKTERPQDPASKS</sequence>
<evidence type="ECO:0000313" key="1">
    <source>
        <dbReference type="EMBL" id="KAI4311041.1"/>
    </source>
</evidence>
<evidence type="ECO:0000313" key="2">
    <source>
        <dbReference type="Proteomes" id="UP001057402"/>
    </source>
</evidence>
<organism evidence="1 2">
    <name type="scientific">Melastoma candidum</name>
    <dbReference type="NCBI Taxonomy" id="119954"/>
    <lineage>
        <taxon>Eukaryota</taxon>
        <taxon>Viridiplantae</taxon>
        <taxon>Streptophyta</taxon>
        <taxon>Embryophyta</taxon>
        <taxon>Tracheophyta</taxon>
        <taxon>Spermatophyta</taxon>
        <taxon>Magnoliopsida</taxon>
        <taxon>eudicotyledons</taxon>
        <taxon>Gunneridae</taxon>
        <taxon>Pentapetalae</taxon>
        <taxon>rosids</taxon>
        <taxon>malvids</taxon>
        <taxon>Myrtales</taxon>
        <taxon>Melastomataceae</taxon>
        <taxon>Melastomatoideae</taxon>
        <taxon>Melastomateae</taxon>
        <taxon>Melastoma</taxon>
    </lineage>
</organism>
<proteinExistence type="predicted"/>